<protein>
    <recommendedName>
        <fullName evidence="4">Thioredoxin domain-containing protein</fullName>
    </recommendedName>
</protein>
<gene>
    <name evidence="5" type="ORF">ACHAW5_006280</name>
</gene>
<dbReference type="CDD" id="cd02961">
    <property type="entry name" value="PDI_a_family"/>
    <property type="match status" value="1"/>
</dbReference>
<comment type="similarity">
    <text evidence="1">Belongs to the protein disulfide isomerase family.</text>
</comment>
<keyword evidence="3" id="KW-0732">Signal</keyword>
<dbReference type="SUPFAM" id="SSF52833">
    <property type="entry name" value="Thioredoxin-like"/>
    <property type="match status" value="1"/>
</dbReference>
<dbReference type="PRINTS" id="PR00421">
    <property type="entry name" value="THIOREDOXIN"/>
</dbReference>
<evidence type="ECO:0000256" key="3">
    <source>
        <dbReference type="SAM" id="SignalP"/>
    </source>
</evidence>
<comment type="caution">
    <text evidence="5">The sequence shown here is derived from an EMBL/GenBank/DDBJ whole genome shotgun (WGS) entry which is preliminary data.</text>
</comment>
<evidence type="ECO:0000256" key="2">
    <source>
        <dbReference type="SAM" id="Phobius"/>
    </source>
</evidence>
<reference evidence="5 6" key="1">
    <citation type="submission" date="2024-10" db="EMBL/GenBank/DDBJ databases">
        <title>Updated reference genomes for cyclostephanoid diatoms.</title>
        <authorList>
            <person name="Roberts W.R."/>
            <person name="Alverson A.J."/>
        </authorList>
    </citation>
    <scope>NUCLEOTIDE SEQUENCE [LARGE SCALE GENOMIC DNA]</scope>
    <source>
        <strain evidence="5 6">AJA276-08</strain>
    </source>
</reference>
<accession>A0ABD3NU98</accession>
<proteinExistence type="inferred from homology"/>
<evidence type="ECO:0000256" key="1">
    <source>
        <dbReference type="ARBA" id="ARBA00006347"/>
    </source>
</evidence>
<feature type="signal peptide" evidence="3">
    <location>
        <begin position="1"/>
        <end position="19"/>
    </location>
</feature>
<keyword evidence="2" id="KW-0472">Membrane</keyword>
<evidence type="ECO:0000313" key="6">
    <source>
        <dbReference type="Proteomes" id="UP001530315"/>
    </source>
</evidence>
<evidence type="ECO:0000259" key="4">
    <source>
        <dbReference type="PROSITE" id="PS51352"/>
    </source>
</evidence>
<feature type="transmembrane region" description="Helical" evidence="2">
    <location>
        <begin position="185"/>
        <end position="210"/>
    </location>
</feature>
<dbReference type="PROSITE" id="PS00194">
    <property type="entry name" value="THIOREDOXIN_1"/>
    <property type="match status" value="1"/>
</dbReference>
<dbReference type="Gene3D" id="3.40.30.10">
    <property type="entry name" value="Glutaredoxin"/>
    <property type="match status" value="1"/>
</dbReference>
<dbReference type="EMBL" id="JALLAZ020001191">
    <property type="protein sequence ID" value="KAL3778976.1"/>
    <property type="molecule type" value="Genomic_DNA"/>
</dbReference>
<dbReference type="PANTHER" id="PTHR45672">
    <property type="entry name" value="PROTEIN DISULFIDE-ISOMERASE C17H9.14C-RELATED"/>
    <property type="match status" value="1"/>
</dbReference>
<dbReference type="PROSITE" id="PS51352">
    <property type="entry name" value="THIOREDOXIN_2"/>
    <property type="match status" value="1"/>
</dbReference>
<dbReference type="InterPro" id="IPR051063">
    <property type="entry name" value="PDI"/>
</dbReference>
<keyword evidence="6" id="KW-1185">Reference proteome</keyword>
<keyword evidence="2" id="KW-1133">Transmembrane helix</keyword>
<dbReference type="Pfam" id="PF00085">
    <property type="entry name" value="Thioredoxin"/>
    <property type="match status" value="1"/>
</dbReference>
<evidence type="ECO:0000313" key="5">
    <source>
        <dbReference type="EMBL" id="KAL3778976.1"/>
    </source>
</evidence>
<sequence>MKALIISCIALTLLPHSLAKVIDLTDATFEHQTQASTGQTTGKWFVKFYAPWCGHCKTLAPIWENLDKRLQENNAQDGIIIAKVDATQETQVAGRFQIRSYPTLKYFADRKMYSYDGARTIDALYAFVTEGYKSASDDAIPAAPSMFEVKMKEFRQKFEAYTKDSEHLKYLLEDFDHITNYRKNAAIVLMVMGAIIGFMLGVIVSLLMGIKSTEAKGKKKKKE</sequence>
<dbReference type="InterPro" id="IPR013766">
    <property type="entry name" value="Thioredoxin_domain"/>
</dbReference>
<dbReference type="AlphaFoldDB" id="A0ABD3NU98"/>
<dbReference type="Proteomes" id="UP001530315">
    <property type="component" value="Unassembled WGS sequence"/>
</dbReference>
<dbReference type="InterPro" id="IPR036249">
    <property type="entry name" value="Thioredoxin-like_sf"/>
</dbReference>
<organism evidence="5 6">
    <name type="scientific">Stephanodiscus triporus</name>
    <dbReference type="NCBI Taxonomy" id="2934178"/>
    <lineage>
        <taxon>Eukaryota</taxon>
        <taxon>Sar</taxon>
        <taxon>Stramenopiles</taxon>
        <taxon>Ochrophyta</taxon>
        <taxon>Bacillariophyta</taxon>
        <taxon>Coscinodiscophyceae</taxon>
        <taxon>Thalassiosirophycidae</taxon>
        <taxon>Stephanodiscales</taxon>
        <taxon>Stephanodiscaceae</taxon>
        <taxon>Stephanodiscus</taxon>
    </lineage>
</organism>
<feature type="domain" description="Thioredoxin" evidence="4">
    <location>
        <begin position="13"/>
        <end position="133"/>
    </location>
</feature>
<name>A0ABD3NU98_9STRA</name>
<keyword evidence="2" id="KW-0812">Transmembrane</keyword>
<dbReference type="PANTHER" id="PTHR45672:SF11">
    <property type="entry name" value="PROTEIN DISULFIDE-ISOMERASE C17H9.14C"/>
    <property type="match status" value="1"/>
</dbReference>
<dbReference type="InterPro" id="IPR017937">
    <property type="entry name" value="Thioredoxin_CS"/>
</dbReference>
<feature type="chain" id="PRO_5044761892" description="Thioredoxin domain-containing protein" evidence="3">
    <location>
        <begin position="20"/>
        <end position="223"/>
    </location>
</feature>